<dbReference type="AlphaFoldDB" id="A0AB36JTU3"/>
<dbReference type="Proteomes" id="UP000189021">
    <property type="component" value="Unassembled WGS sequence"/>
</dbReference>
<sequence>MELPPSAQALLEAIQHNMPIADISREQHQLINGSPESYIAALPIGLSLSKIFDERQEELFVDYFSQMANDLRIYSRSNDVSEIINIANEILTNALELDDAQINLVLTREIIRCMKHHKLHVEDAIIMKVRERSQQPITEQQEQLAQDPEKVTEHLIADLNKFGVDTGLAFCQFVGGELIFFTEQEVQGLLTMISHQPWSIDALLLLSLNADPKIANTAASVLSSLPAKRWESLGQRQYLTLIQRFGHDSVKNHLPAWQKSAMQYGKQTEKHQVTELCLSYPDGNHAILFNGLLINPTTKHAHVFGGVFRLGFGLVDSYFDANTVDTVQYKKMTAEMDSTVEAIQCDPGILRHILCWALDEQHEAFEPDTLHMLALFPSQWTEPQPFSLDNLASTCNFPGEHPDVIARGHLSSKLLVNTPLIETWTVAESIDPALETIRKVRNRYYLEHPEPYIKALALSGLITHYSKQEITPFSPSNLFIFAAAYALQAPDRMRKTFPLFDQLTELSIQQQAEHHPMVHGPQEIERPQGIVLHIELDNSRPKIWRRFTISNALPFIALHDCIQAIMGWEHQHLAMFITPFGHIDLDDESDTQAAYLPIGAVLQDPGDTIAYVYDFGDDWRHTITLEKLNTRNCTQPKVTAGNGACPPEDCGGIDRYKDLLKLSRRAPLNDDEREILDLFNMQDWDAKHFDKNEVNQRLKEEVPPIFD</sequence>
<dbReference type="InterPro" id="IPR012912">
    <property type="entry name" value="Plasmid_pRiA4b_Orf3-like"/>
</dbReference>
<keyword evidence="5" id="KW-1185">Reference proteome</keyword>
<dbReference type="EMBL" id="MUEK01000016">
    <property type="protein sequence ID" value="OOE38563.1"/>
    <property type="molecule type" value="Genomic_DNA"/>
</dbReference>
<evidence type="ECO:0000259" key="2">
    <source>
        <dbReference type="Pfam" id="PF24133"/>
    </source>
</evidence>
<gene>
    <name evidence="4" type="ORF">BZG00_13535</name>
</gene>
<reference evidence="4 5" key="1">
    <citation type="journal article" date="2017" name="Genome Announc.">
        <title>Draft Genome Sequences of Salinivibrio proteolyticus, Salinivibrio sharmensis, Salinivibrio siamensis, Salinivibrio costicola subsp. alcaliphilus, Salinivibrio costicola subsp. vallismortis, and 29 New Isolates Belonging to the Genus Salinivibrio.</title>
        <authorList>
            <person name="Lopez-Hermoso C."/>
            <person name="de la Haba R.R."/>
            <person name="Sanchez-Porro C."/>
            <person name="Bayliss S.C."/>
            <person name="Feil E.J."/>
            <person name="Ventosa A."/>
        </authorList>
    </citation>
    <scope>NUCLEOTIDE SEQUENCE [LARGE SCALE GENOMIC DNA]</scope>
    <source>
        <strain evidence="4 5">AL184</strain>
    </source>
</reference>
<feature type="domain" description="DUF7400" evidence="2">
    <location>
        <begin position="110"/>
        <end position="263"/>
    </location>
</feature>
<evidence type="ECO:0000259" key="3">
    <source>
        <dbReference type="Pfam" id="PF24136"/>
    </source>
</evidence>
<dbReference type="PANTHER" id="PTHR41878">
    <property type="entry name" value="LEXA REPRESSOR-RELATED"/>
    <property type="match status" value="1"/>
</dbReference>
<accession>A0AB36JTU3</accession>
<evidence type="ECO:0008006" key="6">
    <source>
        <dbReference type="Google" id="ProtNLM"/>
    </source>
</evidence>
<dbReference type="Pfam" id="PF24133">
    <property type="entry name" value="DUF7400"/>
    <property type="match status" value="1"/>
</dbReference>
<evidence type="ECO:0000313" key="4">
    <source>
        <dbReference type="EMBL" id="OOE38563.1"/>
    </source>
</evidence>
<dbReference type="SUPFAM" id="SSF159941">
    <property type="entry name" value="MM3350-like"/>
    <property type="match status" value="1"/>
</dbReference>
<comment type="caution">
    <text evidence="4">The sequence shown here is derived from an EMBL/GenBank/DDBJ whole genome shotgun (WGS) entry which is preliminary data.</text>
</comment>
<proteinExistence type="predicted"/>
<dbReference type="PANTHER" id="PTHR41878:SF1">
    <property type="entry name" value="TNPR PROTEIN"/>
    <property type="match status" value="1"/>
</dbReference>
<dbReference type="RefSeq" id="WP_077659683.1">
    <property type="nucleotide sequence ID" value="NZ_CP040021.1"/>
</dbReference>
<organism evidence="4 5">
    <name type="scientific">Salinivibrio kushneri</name>
    <dbReference type="NCBI Taxonomy" id="1908198"/>
    <lineage>
        <taxon>Bacteria</taxon>
        <taxon>Pseudomonadati</taxon>
        <taxon>Pseudomonadota</taxon>
        <taxon>Gammaproteobacteria</taxon>
        <taxon>Vibrionales</taxon>
        <taxon>Vibrionaceae</taxon>
        <taxon>Salinivibrio</taxon>
    </lineage>
</organism>
<dbReference type="InterPro" id="IPR055827">
    <property type="entry name" value="DUF7403"/>
</dbReference>
<dbReference type="InterPro" id="IPR024047">
    <property type="entry name" value="MM3350-like_sf"/>
</dbReference>
<dbReference type="Pfam" id="PF24136">
    <property type="entry name" value="DUF7403"/>
    <property type="match status" value="1"/>
</dbReference>
<protein>
    <recommendedName>
        <fullName evidence="6">TnpR protein</fullName>
    </recommendedName>
</protein>
<evidence type="ECO:0000259" key="1">
    <source>
        <dbReference type="Pfam" id="PF07929"/>
    </source>
</evidence>
<evidence type="ECO:0000313" key="5">
    <source>
        <dbReference type="Proteomes" id="UP000189021"/>
    </source>
</evidence>
<name>A0AB36JTU3_9GAMM</name>
<dbReference type="InterPro" id="IPR055824">
    <property type="entry name" value="DUF7400"/>
</dbReference>
<dbReference type="Gene3D" id="3.10.290.30">
    <property type="entry name" value="MM3350-like"/>
    <property type="match status" value="1"/>
</dbReference>
<feature type="domain" description="Plasmid pRiA4b Orf3-like" evidence="1">
    <location>
        <begin position="530"/>
        <end position="692"/>
    </location>
</feature>
<dbReference type="Pfam" id="PF07929">
    <property type="entry name" value="PRiA4_ORF3"/>
    <property type="match status" value="1"/>
</dbReference>
<feature type="domain" description="DUF7403" evidence="3">
    <location>
        <begin position="414"/>
        <end position="509"/>
    </location>
</feature>